<dbReference type="EMBL" id="ML976982">
    <property type="protein sequence ID" value="KAF1960565.1"/>
    <property type="molecule type" value="Genomic_DNA"/>
</dbReference>
<dbReference type="OrthoDB" id="3794887at2759"/>
<evidence type="ECO:0000313" key="2">
    <source>
        <dbReference type="EMBL" id="KAF1960565.1"/>
    </source>
</evidence>
<feature type="compositionally biased region" description="Polar residues" evidence="1">
    <location>
        <begin position="206"/>
        <end position="215"/>
    </location>
</feature>
<organism evidence="2 3">
    <name type="scientific">Byssothecium circinans</name>
    <dbReference type="NCBI Taxonomy" id="147558"/>
    <lineage>
        <taxon>Eukaryota</taxon>
        <taxon>Fungi</taxon>
        <taxon>Dikarya</taxon>
        <taxon>Ascomycota</taxon>
        <taxon>Pezizomycotina</taxon>
        <taxon>Dothideomycetes</taxon>
        <taxon>Pleosporomycetidae</taxon>
        <taxon>Pleosporales</taxon>
        <taxon>Massarineae</taxon>
        <taxon>Massarinaceae</taxon>
        <taxon>Byssothecium</taxon>
    </lineage>
</organism>
<name>A0A6A5U6S5_9PLEO</name>
<protein>
    <submittedName>
        <fullName evidence="2">Uncharacterized protein</fullName>
    </submittedName>
</protein>
<proteinExistence type="predicted"/>
<gene>
    <name evidence="2" type="ORF">CC80DRAFT_386570</name>
</gene>
<feature type="region of interest" description="Disordered" evidence="1">
    <location>
        <begin position="103"/>
        <end position="222"/>
    </location>
</feature>
<dbReference type="AlphaFoldDB" id="A0A6A5U6S5"/>
<reference evidence="2" key="1">
    <citation type="journal article" date="2020" name="Stud. Mycol.">
        <title>101 Dothideomycetes genomes: a test case for predicting lifestyles and emergence of pathogens.</title>
        <authorList>
            <person name="Haridas S."/>
            <person name="Albert R."/>
            <person name="Binder M."/>
            <person name="Bloem J."/>
            <person name="Labutti K."/>
            <person name="Salamov A."/>
            <person name="Andreopoulos B."/>
            <person name="Baker S."/>
            <person name="Barry K."/>
            <person name="Bills G."/>
            <person name="Bluhm B."/>
            <person name="Cannon C."/>
            <person name="Castanera R."/>
            <person name="Culley D."/>
            <person name="Daum C."/>
            <person name="Ezra D."/>
            <person name="Gonzalez J."/>
            <person name="Henrissat B."/>
            <person name="Kuo A."/>
            <person name="Liang C."/>
            <person name="Lipzen A."/>
            <person name="Lutzoni F."/>
            <person name="Magnuson J."/>
            <person name="Mondo S."/>
            <person name="Nolan M."/>
            <person name="Ohm R."/>
            <person name="Pangilinan J."/>
            <person name="Park H.-J."/>
            <person name="Ramirez L."/>
            <person name="Alfaro M."/>
            <person name="Sun H."/>
            <person name="Tritt A."/>
            <person name="Yoshinaga Y."/>
            <person name="Zwiers L.-H."/>
            <person name="Turgeon B."/>
            <person name="Goodwin S."/>
            <person name="Spatafora J."/>
            <person name="Crous P."/>
            <person name="Grigoriev I."/>
        </authorList>
    </citation>
    <scope>NUCLEOTIDE SEQUENCE</scope>
    <source>
        <strain evidence="2">CBS 675.92</strain>
    </source>
</reference>
<evidence type="ECO:0000313" key="3">
    <source>
        <dbReference type="Proteomes" id="UP000800035"/>
    </source>
</evidence>
<dbReference type="Proteomes" id="UP000800035">
    <property type="component" value="Unassembled WGS sequence"/>
</dbReference>
<keyword evidence="3" id="KW-1185">Reference proteome</keyword>
<feature type="compositionally biased region" description="Low complexity" evidence="1">
    <location>
        <begin position="173"/>
        <end position="183"/>
    </location>
</feature>
<evidence type="ECO:0000256" key="1">
    <source>
        <dbReference type="SAM" id="MobiDB-lite"/>
    </source>
</evidence>
<sequence length="297" mass="32964">MALPTILLREFQTDSISDWVPGKLAQTYQVWLPVRCCQLEALSFGILNRDSKQWSVHFHLEDGVCEGKALPLLWNNAAYFDESCLQAGKLHLFAHFEPVEAPRTHSSIPRTGSMAPSTSVNTESTRPPTHSSSATMVDEIELELPLNSQKWRSPNKPLTLPRKHKHAKIRDLSSGSDSEGSGETQFLMSPSDQGAELEDEDHNDSAQHNPASFKTPQLPPDATADQHWIDFEAAVASNAPFGQYGYRANWDDVSKGHRTRVAHARMINGIYGIPAPVACDLCAKKGLTCRIYHPNLK</sequence>
<feature type="compositionally biased region" description="Polar residues" evidence="1">
    <location>
        <begin position="104"/>
        <end position="135"/>
    </location>
</feature>
<accession>A0A6A5U6S5</accession>
<feature type="non-terminal residue" evidence="2">
    <location>
        <position position="297"/>
    </location>
</feature>